<evidence type="ECO:0000256" key="1">
    <source>
        <dbReference type="SAM" id="MobiDB-lite"/>
    </source>
</evidence>
<feature type="region of interest" description="Disordered" evidence="1">
    <location>
        <begin position="240"/>
        <end position="272"/>
    </location>
</feature>
<organism evidence="2 3">
    <name type="scientific">Cupriavidus campinensis</name>
    <dbReference type="NCBI Taxonomy" id="151783"/>
    <lineage>
        <taxon>Bacteria</taxon>
        <taxon>Pseudomonadati</taxon>
        <taxon>Pseudomonadota</taxon>
        <taxon>Betaproteobacteria</taxon>
        <taxon>Burkholderiales</taxon>
        <taxon>Burkholderiaceae</taxon>
        <taxon>Cupriavidus</taxon>
    </lineage>
</organism>
<dbReference type="RefSeq" id="WP_144199520.1">
    <property type="nucleotide sequence ID" value="NZ_VCIZ01000010.1"/>
</dbReference>
<evidence type="ECO:0000313" key="2">
    <source>
        <dbReference type="EMBL" id="TSP11434.1"/>
    </source>
</evidence>
<accession>A0ABY3EKR0</accession>
<sequence length="298" mass="28733">MGLFDSLSGILDSGNHDSILGAVGKPIQKWTDPLSWATGGKWADWTSTDIPRASNQALSKVMTPFDRVDETINPVRRFVPGVDEVGDVVRDKPASAIGTAVGAMFGGGALLGGMGAGGAGGAAGGGAAAGGSGGGLFSGILGGGAGGGGGGALGSGLASGGSAAGYGGGVSSSVLPGIFQGATVAPQGAAGVGSFSGGLGGLGAFGGGAGTGSITGAGSTGGLGLNSGGLDWMQMAQQGQKMLNQNQQQQQQQQQRPAPMDMGGGGGNMRGLFSNLMQQSMQSRQLSPTTGIFNHQGF</sequence>
<reference evidence="2 3" key="1">
    <citation type="submission" date="2019-05" db="EMBL/GenBank/DDBJ databases">
        <title>Whole genome sequence analysis of Cupriavidus campinensis S14E4C strain.</title>
        <authorList>
            <person name="Abbaszade G."/>
            <person name="Szabo A."/>
            <person name="Toumi M."/>
            <person name="Toth E."/>
        </authorList>
    </citation>
    <scope>NUCLEOTIDE SEQUENCE [LARGE SCALE GENOMIC DNA]</scope>
    <source>
        <strain evidence="2 3">S14E4C</strain>
    </source>
</reference>
<name>A0ABY3EKR0_9BURK</name>
<proteinExistence type="predicted"/>
<dbReference type="Proteomes" id="UP000318943">
    <property type="component" value="Unassembled WGS sequence"/>
</dbReference>
<feature type="compositionally biased region" description="Low complexity" evidence="1">
    <location>
        <begin position="240"/>
        <end position="255"/>
    </location>
</feature>
<evidence type="ECO:0000313" key="3">
    <source>
        <dbReference type="Proteomes" id="UP000318943"/>
    </source>
</evidence>
<gene>
    <name evidence="2" type="ORF">FGG12_17505</name>
</gene>
<dbReference type="EMBL" id="VCIZ01000010">
    <property type="protein sequence ID" value="TSP11434.1"/>
    <property type="molecule type" value="Genomic_DNA"/>
</dbReference>
<comment type="caution">
    <text evidence="2">The sequence shown here is derived from an EMBL/GenBank/DDBJ whole genome shotgun (WGS) entry which is preliminary data.</text>
</comment>
<protein>
    <submittedName>
        <fullName evidence="2">Uncharacterized protein</fullName>
    </submittedName>
</protein>
<keyword evidence="3" id="KW-1185">Reference proteome</keyword>